<organism evidence="2 3">
    <name type="scientific">Calocera cornea HHB12733</name>
    <dbReference type="NCBI Taxonomy" id="1353952"/>
    <lineage>
        <taxon>Eukaryota</taxon>
        <taxon>Fungi</taxon>
        <taxon>Dikarya</taxon>
        <taxon>Basidiomycota</taxon>
        <taxon>Agaricomycotina</taxon>
        <taxon>Dacrymycetes</taxon>
        <taxon>Dacrymycetales</taxon>
        <taxon>Dacrymycetaceae</taxon>
        <taxon>Calocera</taxon>
    </lineage>
</organism>
<feature type="compositionally biased region" description="Polar residues" evidence="1">
    <location>
        <begin position="245"/>
        <end position="254"/>
    </location>
</feature>
<keyword evidence="3" id="KW-1185">Reference proteome</keyword>
<protein>
    <submittedName>
        <fullName evidence="2">Uncharacterized protein</fullName>
    </submittedName>
</protein>
<sequence length="317" mass="33477">MTSPQLRRKRFVEEAYDFAKHTAQSEVLPPKSLLASPQSDTAAIVASPNQPAPTESKAERDKEGTILIWDNCLPAGNCQERLQRMATASASVPSEAGSSADGGPTKVDTSKLPLKRLPQEKPAANACVGKSSTSSTASGTEQTSTIQQSRAEEISSMEDTLEKSSHPSRSEQAFARSSRVPISEPSGETKAVVSTSSDLLGRPKEQTAEGENVDNVAASSKGDTSKRLLKRLPQKSRAAGPDASVGTSPTDSVASRTEQTSTTQQTRTEVIPSMEKMLKKSSTPSPSEQAFARLSPVKPVTETTETSASTPVPGIPP</sequence>
<feature type="region of interest" description="Disordered" evidence="1">
    <location>
        <begin position="39"/>
        <end position="62"/>
    </location>
</feature>
<accession>A0A165I1M0</accession>
<feature type="compositionally biased region" description="Polar residues" evidence="1">
    <location>
        <begin position="301"/>
        <end position="310"/>
    </location>
</feature>
<dbReference type="EMBL" id="KV423935">
    <property type="protein sequence ID" value="KZT60017.1"/>
    <property type="molecule type" value="Genomic_DNA"/>
</dbReference>
<evidence type="ECO:0000313" key="2">
    <source>
        <dbReference type="EMBL" id="KZT60017.1"/>
    </source>
</evidence>
<feature type="compositionally biased region" description="Low complexity" evidence="1">
    <location>
        <begin position="255"/>
        <end position="269"/>
    </location>
</feature>
<proteinExistence type="predicted"/>
<evidence type="ECO:0000313" key="3">
    <source>
        <dbReference type="Proteomes" id="UP000076842"/>
    </source>
</evidence>
<feature type="compositionally biased region" description="Basic and acidic residues" evidence="1">
    <location>
        <begin position="160"/>
        <end position="169"/>
    </location>
</feature>
<feature type="compositionally biased region" description="Low complexity" evidence="1">
    <location>
        <begin position="131"/>
        <end position="145"/>
    </location>
</feature>
<feature type="compositionally biased region" description="Polar residues" evidence="1">
    <location>
        <begin position="39"/>
        <end position="53"/>
    </location>
</feature>
<name>A0A165I1M0_9BASI</name>
<reference evidence="2 3" key="1">
    <citation type="journal article" date="2016" name="Mol. Biol. Evol.">
        <title>Comparative Genomics of Early-Diverging Mushroom-Forming Fungi Provides Insights into the Origins of Lignocellulose Decay Capabilities.</title>
        <authorList>
            <person name="Nagy L.G."/>
            <person name="Riley R."/>
            <person name="Tritt A."/>
            <person name="Adam C."/>
            <person name="Daum C."/>
            <person name="Floudas D."/>
            <person name="Sun H."/>
            <person name="Yadav J.S."/>
            <person name="Pangilinan J."/>
            <person name="Larsson K.H."/>
            <person name="Matsuura K."/>
            <person name="Barry K."/>
            <person name="Labutti K."/>
            <person name="Kuo R."/>
            <person name="Ohm R.A."/>
            <person name="Bhattacharya S.S."/>
            <person name="Shirouzu T."/>
            <person name="Yoshinaga Y."/>
            <person name="Martin F.M."/>
            <person name="Grigoriev I.V."/>
            <person name="Hibbett D.S."/>
        </authorList>
    </citation>
    <scope>NUCLEOTIDE SEQUENCE [LARGE SCALE GENOMIC DNA]</scope>
    <source>
        <strain evidence="2 3">HHB12733</strain>
    </source>
</reference>
<feature type="region of interest" description="Disordered" evidence="1">
    <location>
        <begin position="84"/>
        <end position="317"/>
    </location>
</feature>
<dbReference type="AlphaFoldDB" id="A0A165I1M0"/>
<evidence type="ECO:0000256" key="1">
    <source>
        <dbReference type="SAM" id="MobiDB-lite"/>
    </source>
</evidence>
<gene>
    <name evidence="2" type="ORF">CALCODRAFT_507174</name>
</gene>
<dbReference type="Proteomes" id="UP000076842">
    <property type="component" value="Unassembled WGS sequence"/>
</dbReference>
<dbReference type="InParanoid" id="A0A165I1M0"/>